<keyword evidence="1" id="KW-0472">Membrane</keyword>
<accession>A0A9Q1GG18</accession>
<keyword evidence="1" id="KW-0812">Transmembrane</keyword>
<feature type="transmembrane region" description="Helical" evidence="1">
    <location>
        <begin position="123"/>
        <end position="146"/>
    </location>
</feature>
<organism evidence="2 3">
    <name type="scientific">Synaphobranchus kaupii</name>
    <name type="common">Kaup's arrowtooth eel</name>
    <dbReference type="NCBI Taxonomy" id="118154"/>
    <lineage>
        <taxon>Eukaryota</taxon>
        <taxon>Metazoa</taxon>
        <taxon>Chordata</taxon>
        <taxon>Craniata</taxon>
        <taxon>Vertebrata</taxon>
        <taxon>Euteleostomi</taxon>
        <taxon>Actinopterygii</taxon>
        <taxon>Neopterygii</taxon>
        <taxon>Teleostei</taxon>
        <taxon>Anguilliformes</taxon>
        <taxon>Synaphobranchidae</taxon>
        <taxon>Synaphobranchus</taxon>
    </lineage>
</organism>
<sequence>MQDNLGSRRHEKAPANWRAVKRQGWDHGNGVLVVLLQVAISAQLFMALILKHGEFVRDEGLVISPYQLCVLGPEGQECSPVFHSGIACVMLVLFVYAPLALTLFAALSYLFGVCLPDGHGLRFSLVVQALAAVGMFAGTVAFLIACHWRLGRLPGLTAAFYLSACACAEMGVATLLCWLSVIRRFGWSIGSSV</sequence>
<dbReference type="Proteomes" id="UP001152622">
    <property type="component" value="Chromosome 1"/>
</dbReference>
<reference evidence="2" key="1">
    <citation type="journal article" date="2023" name="Science">
        <title>Genome structures resolve the early diversification of teleost fishes.</title>
        <authorList>
            <person name="Parey E."/>
            <person name="Louis A."/>
            <person name="Montfort J."/>
            <person name="Bouchez O."/>
            <person name="Roques C."/>
            <person name="Iampietro C."/>
            <person name="Lluch J."/>
            <person name="Castinel A."/>
            <person name="Donnadieu C."/>
            <person name="Desvignes T."/>
            <person name="Floi Bucao C."/>
            <person name="Jouanno E."/>
            <person name="Wen M."/>
            <person name="Mejri S."/>
            <person name="Dirks R."/>
            <person name="Jansen H."/>
            <person name="Henkel C."/>
            <person name="Chen W.J."/>
            <person name="Zahm M."/>
            <person name="Cabau C."/>
            <person name="Klopp C."/>
            <person name="Thompson A.W."/>
            <person name="Robinson-Rechavi M."/>
            <person name="Braasch I."/>
            <person name="Lecointre G."/>
            <person name="Bobe J."/>
            <person name="Postlethwait J.H."/>
            <person name="Berthelot C."/>
            <person name="Roest Crollius H."/>
            <person name="Guiguen Y."/>
        </authorList>
    </citation>
    <scope>NUCLEOTIDE SEQUENCE</scope>
    <source>
        <strain evidence="2">WJC10195</strain>
    </source>
</reference>
<evidence type="ECO:0000313" key="2">
    <source>
        <dbReference type="EMBL" id="KAJ8382719.1"/>
    </source>
</evidence>
<proteinExistence type="predicted"/>
<feature type="transmembrane region" description="Helical" evidence="1">
    <location>
        <begin position="86"/>
        <end position="111"/>
    </location>
</feature>
<gene>
    <name evidence="2" type="ORF">SKAU_G00034970</name>
</gene>
<feature type="transmembrane region" description="Helical" evidence="1">
    <location>
        <begin position="30"/>
        <end position="50"/>
    </location>
</feature>
<dbReference type="AlphaFoldDB" id="A0A9Q1GG18"/>
<name>A0A9Q1GG18_SYNKA</name>
<dbReference type="OrthoDB" id="8959712at2759"/>
<comment type="caution">
    <text evidence="2">The sequence shown here is derived from an EMBL/GenBank/DDBJ whole genome shotgun (WGS) entry which is preliminary data.</text>
</comment>
<evidence type="ECO:0000313" key="3">
    <source>
        <dbReference type="Proteomes" id="UP001152622"/>
    </source>
</evidence>
<keyword evidence="3" id="KW-1185">Reference proteome</keyword>
<evidence type="ECO:0000256" key="1">
    <source>
        <dbReference type="SAM" id="Phobius"/>
    </source>
</evidence>
<protein>
    <submittedName>
        <fullName evidence="2">Uncharacterized protein</fullName>
    </submittedName>
</protein>
<keyword evidence="1" id="KW-1133">Transmembrane helix</keyword>
<dbReference type="EMBL" id="JAINUF010000001">
    <property type="protein sequence ID" value="KAJ8382719.1"/>
    <property type="molecule type" value="Genomic_DNA"/>
</dbReference>
<feature type="transmembrane region" description="Helical" evidence="1">
    <location>
        <begin position="158"/>
        <end position="181"/>
    </location>
</feature>